<proteinExistence type="predicted"/>
<feature type="compositionally biased region" description="Low complexity" evidence="1">
    <location>
        <begin position="98"/>
        <end position="129"/>
    </location>
</feature>
<dbReference type="GeneID" id="54999114"/>
<feature type="region of interest" description="Disordered" evidence="1">
    <location>
        <begin position="1"/>
        <end position="20"/>
    </location>
</feature>
<organism evidence="2 3">
    <name type="scientific">Microbacterium phage Neferthena</name>
    <dbReference type="NCBI Taxonomy" id="2301539"/>
    <lineage>
        <taxon>Viruses</taxon>
        <taxon>Duplodnaviria</taxon>
        <taxon>Heunggongvirae</taxon>
        <taxon>Uroviricota</taxon>
        <taxon>Caudoviricetes</taxon>
        <taxon>Neferthenavirus</taxon>
        <taxon>Neferthenavirus neferthena</taxon>
    </lineage>
</organism>
<keyword evidence="3" id="KW-1185">Reference proteome</keyword>
<dbReference type="Proteomes" id="UP000261846">
    <property type="component" value="Segment"/>
</dbReference>
<name>A0A385D3E1_9CAUD</name>
<accession>A0A385D3E1</accession>
<dbReference type="EMBL" id="MH697589">
    <property type="protein sequence ID" value="AXQ52903.1"/>
    <property type="molecule type" value="Genomic_DNA"/>
</dbReference>
<sequence>MATARKSTKPAVEVEETEVEEEAVKAPTFKQIANDAIDDAASQLGVSESSQRYKVQRAFGFIAIQIAEEEGTLDELIAEVVSRAGDLPAGFGLEASVAAEKPAPKAKAAAKPAAKPAARKAAPAKAAPAARKRPTR</sequence>
<reference evidence="2 3" key="1">
    <citation type="submission" date="2018-07" db="EMBL/GenBank/DDBJ databases">
        <authorList>
            <person name="Bray K.S."/>
            <person name="Carr Z.A."/>
            <person name="Cox A."/>
            <person name="Croney S.M."/>
            <person name="Francisco T.J."/>
            <person name="Gragg K.N."/>
            <person name="Gress-Byrd C.M."/>
            <person name="Holcomb E.R."/>
            <person name="Justice T.A."/>
            <person name="Latham E.D."/>
            <person name="Lovell F.C."/>
            <person name="Miller H.N."/>
            <person name="Quesada C."/>
            <person name="Radey J."/>
            <person name="Robinson P.M."/>
            <person name="Scott K.N."/>
            <person name="Smith C.E."/>
            <person name="Stamey B.D."/>
            <person name="Stanley G.P."/>
            <person name="Suchonic E.A."/>
            <person name="Taylor K.N."/>
            <person name="Weindel N.A."/>
            <person name="Wiseman B.T."/>
            <person name="Eckardt M.A."/>
            <person name="Gainey M.D."/>
            <person name="Wallen J.R."/>
            <person name="Garlena R.A."/>
            <person name="Russell D.A."/>
            <person name="Pope W.H."/>
            <person name="Jacobs-Sera D."/>
            <person name="Hatfull G.F."/>
        </authorList>
    </citation>
    <scope>NUCLEOTIDE SEQUENCE [LARGE SCALE GENOMIC DNA]</scope>
</reference>
<dbReference type="KEGG" id="vg:54999114"/>
<evidence type="ECO:0000313" key="3">
    <source>
        <dbReference type="Proteomes" id="UP000261846"/>
    </source>
</evidence>
<gene>
    <name evidence="2" type="primary">40</name>
    <name evidence="2" type="ORF">SEA_NEFERTHENA_40</name>
</gene>
<dbReference type="RefSeq" id="YP_009808215.1">
    <property type="nucleotide sequence ID" value="NC_048038.1"/>
</dbReference>
<evidence type="ECO:0000313" key="2">
    <source>
        <dbReference type="EMBL" id="AXQ52903.1"/>
    </source>
</evidence>
<evidence type="ECO:0000256" key="1">
    <source>
        <dbReference type="SAM" id="MobiDB-lite"/>
    </source>
</evidence>
<protein>
    <submittedName>
        <fullName evidence="2">Uncharacterized protein</fullName>
    </submittedName>
</protein>
<feature type="region of interest" description="Disordered" evidence="1">
    <location>
        <begin position="98"/>
        <end position="136"/>
    </location>
</feature>